<dbReference type="EMBL" id="LIIK01000013">
    <property type="protein sequence ID" value="KQM09093.1"/>
    <property type="molecule type" value="Genomic_DNA"/>
</dbReference>
<gene>
    <name evidence="1" type="ORF">AL399_03810</name>
</gene>
<accession>A0A0Q4B594</accession>
<protein>
    <recommendedName>
        <fullName evidence="3">DUF3078 domain-containing protein</fullName>
    </recommendedName>
</protein>
<comment type="caution">
    <text evidence="1">The sequence shown here is derived from an EMBL/GenBank/DDBJ whole genome shotgun (WGS) entry which is preliminary data.</text>
</comment>
<dbReference type="STRING" id="1702214.AL399_03810"/>
<sequence length="282" mass="31900">MVWGDSAWRFSGNASLTFSQVALSNWVAGGQNSLSGEAGLFLALDYSKGRNAWNTTLDMGYGLTQLGDEGLVKHLDKFEFASKYGYQAYKAWYYSALFSLKSQFAPGYKYPDRQHVISDFLSPLYGVLALGADYKPDDHFSLMLSPLTGRMVYVRNQELADAGAFGVKKAEWNPDGTLKLHGENVLWEFGGFVKAEYRNVYLDGLLGLNTKLELFSNYLNKPKNVDVNYDLMLDYHFTSALTMKFQLTLIYDDDMKIKQDDGHMSPKLQVREMFGVGLAYRF</sequence>
<evidence type="ECO:0000313" key="2">
    <source>
        <dbReference type="Proteomes" id="UP000054172"/>
    </source>
</evidence>
<proteinExistence type="predicted"/>
<evidence type="ECO:0008006" key="3">
    <source>
        <dbReference type="Google" id="ProtNLM"/>
    </source>
</evidence>
<dbReference type="PATRIC" id="fig|1702214.3.peg.1369"/>
<dbReference type="AlphaFoldDB" id="A0A0Q4B594"/>
<evidence type="ECO:0000313" key="1">
    <source>
        <dbReference type="EMBL" id="KQM09093.1"/>
    </source>
</evidence>
<dbReference type="InterPro" id="IPR021428">
    <property type="entry name" value="DUF3078"/>
</dbReference>
<organism evidence="1 2">
    <name type="scientific">Candidatus [Bacteroides] periocalifornicus</name>
    <dbReference type="NCBI Taxonomy" id="1702214"/>
    <lineage>
        <taxon>Bacteria</taxon>
        <taxon>Pseudomonadati</taxon>
        <taxon>Bacteroidota</taxon>
    </lineage>
</organism>
<name>A0A0Q4B594_9BACT</name>
<reference evidence="1" key="1">
    <citation type="submission" date="2015-08" db="EMBL/GenBank/DDBJ databases">
        <title>Candidatus Bacteriodes Periocalifornicus.</title>
        <authorList>
            <person name="McLean J.S."/>
            <person name="Kelley S."/>
        </authorList>
    </citation>
    <scope>NUCLEOTIDE SEQUENCE [LARGE SCALE GENOMIC DNA]</scope>
    <source>
        <strain evidence="1">12B</strain>
    </source>
</reference>
<dbReference type="Pfam" id="PF11276">
    <property type="entry name" value="DUF3078"/>
    <property type="match status" value="1"/>
</dbReference>
<dbReference type="Proteomes" id="UP000054172">
    <property type="component" value="Unassembled WGS sequence"/>
</dbReference>
<keyword evidence="2" id="KW-1185">Reference proteome</keyword>